<dbReference type="EMBL" id="KN837279">
    <property type="protein sequence ID" value="KIJ29603.1"/>
    <property type="molecule type" value="Genomic_DNA"/>
</dbReference>
<feature type="domain" description="HAT C-terminal dimerisation" evidence="1">
    <location>
        <begin position="1"/>
        <end position="52"/>
    </location>
</feature>
<accession>A0A0C9TJ21</accession>
<feature type="non-terminal residue" evidence="2">
    <location>
        <position position="1"/>
    </location>
</feature>
<evidence type="ECO:0000313" key="3">
    <source>
        <dbReference type="Proteomes" id="UP000054279"/>
    </source>
</evidence>
<dbReference type="SUPFAM" id="SSF53098">
    <property type="entry name" value="Ribonuclease H-like"/>
    <property type="match status" value="1"/>
</dbReference>
<dbReference type="GO" id="GO:0046983">
    <property type="term" value="F:protein dimerization activity"/>
    <property type="evidence" value="ECO:0007669"/>
    <property type="project" value="InterPro"/>
</dbReference>
<evidence type="ECO:0000313" key="2">
    <source>
        <dbReference type="EMBL" id="KIJ29603.1"/>
    </source>
</evidence>
<gene>
    <name evidence="2" type="ORF">M422DRAFT_98964</name>
</gene>
<dbReference type="Proteomes" id="UP000054279">
    <property type="component" value="Unassembled WGS sequence"/>
</dbReference>
<sequence length="63" mass="7307">YPQLSRMAMDYLAIQGSATPVERVWSAASDTDTKKRNRLRSECLAALQFLKNVYRKRRANKMT</sequence>
<proteinExistence type="predicted"/>
<evidence type="ECO:0000259" key="1">
    <source>
        <dbReference type="Pfam" id="PF05699"/>
    </source>
</evidence>
<feature type="non-terminal residue" evidence="2">
    <location>
        <position position="63"/>
    </location>
</feature>
<dbReference type="InterPro" id="IPR012337">
    <property type="entry name" value="RNaseH-like_sf"/>
</dbReference>
<reference evidence="2 3" key="1">
    <citation type="submission" date="2014-06" db="EMBL/GenBank/DDBJ databases">
        <title>Evolutionary Origins and Diversification of the Mycorrhizal Mutualists.</title>
        <authorList>
            <consortium name="DOE Joint Genome Institute"/>
            <consortium name="Mycorrhizal Genomics Consortium"/>
            <person name="Kohler A."/>
            <person name="Kuo A."/>
            <person name="Nagy L.G."/>
            <person name="Floudas D."/>
            <person name="Copeland A."/>
            <person name="Barry K.W."/>
            <person name="Cichocki N."/>
            <person name="Veneault-Fourrey C."/>
            <person name="LaButti K."/>
            <person name="Lindquist E.A."/>
            <person name="Lipzen A."/>
            <person name="Lundell T."/>
            <person name="Morin E."/>
            <person name="Murat C."/>
            <person name="Riley R."/>
            <person name="Ohm R."/>
            <person name="Sun H."/>
            <person name="Tunlid A."/>
            <person name="Henrissat B."/>
            <person name="Grigoriev I.V."/>
            <person name="Hibbett D.S."/>
            <person name="Martin F."/>
        </authorList>
    </citation>
    <scope>NUCLEOTIDE SEQUENCE [LARGE SCALE GENOMIC DNA]</scope>
    <source>
        <strain evidence="2 3">SS14</strain>
    </source>
</reference>
<organism evidence="2 3">
    <name type="scientific">Sphaerobolus stellatus (strain SS14)</name>
    <dbReference type="NCBI Taxonomy" id="990650"/>
    <lineage>
        <taxon>Eukaryota</taxon>
        <taxon>Fungi</taxon>
        <taxon>Dikarya</taxon>
        <taxon>Basidiomycota</taxon>
        <taxon>Agaricomycotina</taxon>
        <taxon>Agaricomycetes</taxon>
        <taxon>Phallomycetidae</taxon>
        <taxon>Geastrales</taxon>
        <taxon>Sphaerobolaceae</taxon>
        <taxon>Sphaerobolus</taxon>
    </lineage>
</organism>
<dbReference type="AlphaFoldDB" id="A0A0C9TJ21"/>
<keyword evidence="3" id="KW-1185">Reference proteome</keyword>
<protein>
    <submittedName>
        <fullName evidence="2">Unplaced genomic scaffold SPHSTscaffold_204, whole genome shotgun sequence</fullName>
    </submittedName>
</protein>
<name>A0A0C9TJ21_SPHS4</name>
<dbReference type="InterPro" id="IPR008906">
    <property type="entry name" value="HATC_C_dom"/>
</dbReference>
<dbReference type="OrthoDB" id="3270175at2759"/>
<dbReference type="Pfam" id="PF05699">
    <property type="entry name" value="Dimer_Tnp_hAT"/>
    <property type="match status" value="1"/>
</dbReference>
<dbReference type="HOGENOM" id="CLU_009123_15_2_1"/>